<evidence type="ECO:0008006" key="8">
    <source>
        <dbReference type="Google" id="ProtNLM"/>
    </source>
</evidence>
<dbReference type="InterPro" id="IPR051437">
    <property type="entry name" value="TTLL_monoglycylase"/>
</dbReference>
<dbReference type="Gene3D" id="3.30.470.20">
    <property type="entry name" value="ATP-grasp fold, B domain"/>
    <property type="match status" value="1"/>
</dbReference>
<keyword evidence="3" id="KW-0436">Ligase</keyword>
<evidence type="ECO:0000256" key="4">
    <source>
        <dbReference type="ARBA" id="ARBA00022741"/>
    </source>
</evidence>
<sequence length="659" mass="77904">MQTQILDSTKNKPQKQLPSFLQKKINQQQKKDCPQISQQQKVKQIEKFFKYKQSALLNALDNPHELVKVLQEKAKELNIYADMEEEDDENEEDIQYHKQDKNHVMTLQQQYRKKYNIDKNKKIFFLKGGYPAMVESLLKTGNWVQMKDQSQQLAADLVFCCKKKDIDFENLGSNTICNKFKKCTALTSKHGLARNLTNLIHLENKDPHKFYPRCFDIIDSVELEDFIEEFKFSKAESLVLCTIFTEVKSMQFTKKIEQIINKNDYPIITPQEWQFINQSPENFSSNFTESEQKNLLLLKNRLNNSENQKYKQIYQTQNIKELVYQIIQVLKQMQNFDPQFSMNGDQNIWIVKPAGMSRGRGIKSFNDLEQLLFYVMGKQAQWVAQKYIENPLTLKKKKFDIRQWVVVTSWDPLQVWFYDDCYIRICSQEYNKDSFQNPFAHLTNNCIQQKQEDYGQNSEEMMMNLPEFTQYMKDQYKQDIFNEKIKPQLLEHSISVMKSVSDSIQNRQNSFEFYGFDYMMDESFNVWLIEVNSSPTMEYRYKGYIPGVKSENLFGKTYGKISTLSRDRAHHRGADLPTELRYTSTVYGEYQKEANLSTTHITEFNPLKRFGQGESKGVSDVDRERANYGLTMPEKKFEIKQETELSYEEALRQAHNAQQ</sequence>
<evidence type="ECO:0000256" key="3">
    <source>
        <dbReference type="ARBA" id="ARBA00022598"/>
    </source>
</evidence>
<dbReference type="InterPro" id="IPR004344">
    <property type="entry name" value="TTL/TTLL_fam"/>
</dbReference>
<comment type="caution">
    <text evidence="6">The sequence shown here is derived from an EMBL/GenBank/DDBJ whole genome shotgun (WGS) entry which is preliminary data.</text>
</comment>
<comment type="subcellular location">
    <subcellularLocation>
        <location evidence="1">Cytoplasm</location>
    </subcellularLocation>
</comment>
<dbReference type="InParanoid" id="A0A0V0R0M3"/>
<proteinExistence type="predicted"/>
<evidence type="ECO:0000256" key="5">
    <source>
        <dbReference type="ARBA" id="ARBA00022840"/>
    </source>
</evidence>
<dbReference type="GO" id="GO:0005524">
    <property type="term" value="F:ATP binding"/>
    <property type="evidence" value="ECO:0007669"/>
    <property type="project" value="UniProtKB-KW"/>
</dbReference>
<dbReference type="GO" id="GO:0070736">
    <property type="term" value="F:protein-glycine ligase activity, initiating"/>
    <property type="evidence" value="ECO:0007669"/>
    <property type="project" value="TreeGrafter"/>
</dbReference>
<name>A0A0V0R0M3_PSEPJ</name>
<dbReference type="AlphaFoldDB" id="A0A0V0R0M3"/>
<keyword evidence="4" id="KW-0547">Nucleotide-binding</keyword>
<dbReference type="PANTHER" id="PTHR45870:SF2">
    <property type="entry name" value="TUBULIN MONOGLYCYLASE TTLL3"/>
    <property type="match status" value="1"/>
</dbReference>
<dbReference type="Pfam" id="PF03133">
    <property type="entry name" value="TTL"/>
    <property type="match status" value="1"/>
</dbReference>
<organism evidence="6 7">
    <name type="scientific">Pseudocohnilembus persalinus</name>
    <name type="common">Ciliate</name>
    <dbReference type="NCBI Taxonomy" id="266149"/>
    <lineage>
        <taxon>Eukaryota</taxon>
        <taxon>Sar</taxon>
        <taxon>Alveolata</taxon>
        <taxon>Ciliophora</taxon>
        <taxon>Intramacronucleata</taxon>
        <taxon>Oligohymenophorea</taxon>
        <taxon>Scuticociliatia</taxon>
        <taxon>Philasterida</taxon>
        <taxon>Pseudocohnilembidae</taxon>
        <taxon>Pseudocohnilembus</taxon>
    </lineage>
</organism>
<evidence type="ECO:0000256" key="1">
    <source>
        <dbReference type="ARBA" id="ARBA00004496"/>
    </source>
</evidence>
<dbReference type="PANTHER" id="PTHR45870">
    <property type="entry name" value="TUBULIN MONOGLYCYLASE TTLL3"/>
    <property type="match status" value="1"/>
</dbReference>
<dbReference type="EMBL" id="LDAU01000079">
    <property type="protein sequence ID" value="KRX07850.1"/>
    <property type="molecule type" value="Genomic_DNA"/>
</dbReference>
<protein>
    <recommendedName>
        <fullName evidence="8">Tubulin-tyrosine ligase family protein</fullName>
    </recommendedName>
</protein>
<keyword evidence="5" id="KW-0067">ATP-binding</keyword>
<evidence type="ECO:0000313" key="6">
    <source>
        <dbReference type="EMBL" id="KRX07850.1"/>
    </source>
</evidence>
<reference evidence="6 7" key="1">
    <citation type="journal article" date="2015" name="Sci. Rep.">
        <title>Genome of the facultative scuticociliatosis pathogen Pseudocohnilembus persalinus provides insight into its virulence through horizontal gene transfer.</title>
        <authorList>
            <person name="Xiong J."/>
            <person name="Wang G."/>
            <person name="Cheng J."/>
            <person name="Tian M."/>
            <person name="Pan X."/>
            <person name="Warren A."/>
            <person name="Jiang C."/>
            <person name="Yuan D."/>
            <person name="Miao W."/>
        </authorList>
    </citation>
    <scope>NUCLEOTIDE SEQUENCE [LARGE SCALE GENOMIC DNA]</scope>
    <source>
        <strain evidence="6">36N120E</strain>
    </source>
</reference>
<dbReference type="PROSITE" id="PS51221">
    <property type="entry name" value="TTL"/>
    <property type="match status" value="1"/>
</dbReference>
<gene>
    <name evidence="6" type="ORF">PPERSA_10134</name>
</gene>
<evidence type="ECO:0000313" key="7">
    <source>
        <dbReference type="Proteomes" id="UP000054937"/>
    </source>
</evidence>
<dbReference type="SUPFAM" id="SSF56059">
    <property type="entry name" value="Glutathione synthetase ATP-binding domain-like"/>
    <property type="match status" value="1"/>
</dbReference>
<dbReference type="Proteomes" id="UP000054937">
    <property type="component" value="Unassembled WGS sequence"/>
</dbReference>
<dbReference type="GO" id="GO:0005737">
    <property type="term" value="C:cytoplasm"/>
    <property type="evidence" value="ECO:0007669"/>
    <property type="project" value="UniProtKB-SubCell"/>
</dbReference>
<accession>A0A0V0R0M3</accession>
<dbReference type="OMA" id="RISICFR"/>
<keyword evidence="7" id="KW-1185">Reference proteome</keyword>
<dbReference type="OrthoDB" id="286485at2759"/>
<keyword evidence="2" id="KW-0963">Cytoplasm</keyword>
<evidence type="ECO:0000256" key="2">
    <source>
        <dbReference type="ARBA" id="ARBA00022490"/>
    </source>
</evidence>
<dbReference type="GO" id="GO:0015630">
    <property type="term" value="C:microtubule cytoskeleton"/>
    <property type="evidence" value="ECO:0007669"/>
    <property type="project" value="TreeGrafter"/>
</dbReference>